<name>A0ABP5IMC3_9ACTN</name>
<dbReference type="Proteomes" id="UP001500016">
    <property type="component" value="Unassembled WGS sequence"/>
</dbReference>
<evidence type="ECO:0000256" key="1">
    <source>
        <dbReference type="SAM" id="MobiDB-lite"/>
    </source>
</evidence>
<dbReference type="EMBL" id="BAAAPE010000025">
    <property type="protein sequence ID" value="GAA2101429.1"/>
    <property type="molecule type" value="Genomic_DNA"/>
</dbReference>
<accession>A0ABP5IMC3</accession>
<dbReference type="Pfam" id="PF13349">
    <property type="entry name" value="DUF4097"/>
    <property type="match status" value="1"/>
</dbReference>
<dbReference type="InterPro" id="IPR025164">
    <property type="entry name" value="Toastrack_DUF4097"/>
</dbReference>
<comment type="caution">
    <text evidence="4">The sequence shown here is derived from an EMBL/GenBank/DDBJ whole genome shotgun (WGS) entry which is preliminary data.</text>
</comment>
<evidence type="ECO:0000313" key="4">
    <source>
        <dbReference type="EMBL" id="GAA2101429.1"/>
    </source>
</evidence>
<feature type="chain" id="PRO_5045986634" description="DUF4097 domain-containing protein" evidence="2">
    <location>
        <begin position="22"/>
        <end position="239"/>
    </location>
</feature>
<reference evidence="5" key="1">
    <citation type="journal article" date="2019" name="Int. J. Syst. Evol. Microbiol.">
        <title>The Global Catalogue of Microorganisms (GCM) 10K type strain sequencing project: providing services to taxonomists for standard genome sequencing and annotation.</title>
        <authorList>
            <consortium name="The Broad Institute Genomics Platform"/>
            <consortium name="The Broad Institute Genome Sequencing Center for Infectious Disease"/>
            <person name="Wu L."/>
            <person name="Ma J."/>
        </authorList>
    </citation>
    <scope>NUCLEOTIDE SEQUENCE [LARGE SCALE GENOMIC DNA]</scope>
    <source>
        <strain evidence="5">JCM 15478</strain>
    </source>
</reference>
<organism evidence="4 5">
    <name type="scientific">Streptomyces albiaxialis</name>
    <dbReference type="NCBI Taxonomy" id="329523"/>
    <lineage>
        <taxon>Bacteria</taxon>
        <taxon>Bacillati</taxon>
        <taxon>Actinomycetota</taxon>
        <taxon>Actinomycetes</taxon>
        <taxon>Kitasatosporales</taxon>
        <taxon>Streptomycetaceae</taxon>
        <taxon>Streptomyces</taxon>
    </lineage>
</organism>
<proteinExistence type="predicted"/>
<feature type="region of interest" description="Disordered" evidence="1">
    <location>
        <begin position="187"/>
        <end position="239"/>
    </location>
</feature>
<evidence type="ECO:0000256" key="2">
    <source>
        <dbReference type="SAM" id="SignalP"/>
    </source>
</evidence>
<protein>
    <recommendedName>
        <fullName evidence="3">DUF4097 domain-containing protein</fullName>
    </recommendedName>
</protein>
<keyword evidence="5" id="KW-1185">Reference proteome</keyword>
<sequence>MMRRRLTSVVLVGAFAMGGLAACGPAETFEDDASVSKKISSVRVESDKGDVTLRGRKGGKVAVHREVVYHDDKPEDETHRVEDGQLVLGGCGDDCKVHYTVDVPVGLPVTGETSTGSVDLSRVGAVDLSTGSGDIELDAVSGKVKAHTSNGGVSGSGLRGDGIEVETSNGEVDLTPAEPQNIRAKTSNGEVSVKAPESSYRISVKTGKGDKDIQLRNDPSGRYRLDLTTGNGDVSLKRG</sequence>
<dbReference type="PROSITE" id="PS51257">
    <property type="entry name" value="PROKAR_LIPOPROTEIN"/>
    <property type="match status" value="1"/>
</dbReference>
<evidence type="ECO:0000259" key="3">
    <source>
        <dbReference type="Pfam" id="PF13349"/>
    </source>
</evidence>
<evidence type="ECO:0000313" key="5">
    <source>
        <dbReference type="Proteomes" id="UP001500016"/>
    </source>
</evidence>
<keyword evidence="2" id="KW-0732">Signal</keyword>
<gene>
    <name evidence="4" type="ORF">GCM10009801_74720</name>
</gene>
<feature type="domain" description="DUF4097" evidence="3">
    <location>
        <begin position="111"/>
        <end position="236"/>
    </location>
</feature>
<feature type="signal peptide" evidence="2">
    <location>
        <begin position="1"/>
        <end position="21"/>
    </location>
</feature>
<feature type="compositionally biased region" description="Basic and acidic residues" evidence="1">
    <location>
        <begin position="207"/>
        <end position="225"/>
    </location>
</feature>